<evidence type="ECO:0000313" key="1">
    <source>
        <dbReference type="EMBL" id="GAA4176644.1"/>
    </source>
</evidence>
<dbReference type="EMBL" id="BAABBW010000004">
    <property type="protein sequence ID" value="GAA4176644.1"/>
    <property type="molecule type" value="Genomic_DNA"/>
</dbReference>
<dbReference type="Proteomes" id="UP001501079">
    <property type="component" value="Unassembled WGS sequence"/>
</dbReference>
<comment type="caution">
    <text evidence="1">The sequence shown here is derived from an EMBL/GenBank/DDBJ whole genome shotgun (WGS) entry which is preliminary data.</text>
</comment>
<sequence>MCVSHGLDPRFFSEAKQRAAERALDTLYEAWVKKATAGLEKPTSMWPSTPAQKRTYPIITKDGVVDGWFGQLKDGKPAPWPLGGANSRAERFLKNGYERRALVPVSYFYELQDSDRKQWWRYQHGEDLLLLAATLQKGVLATGEKYDCYSIITQDPPEQLARIHKRTVMLVPPEHAQDWLHSTSKTIVAKIRDAAAGLQAEIEPVHLEGKPA</sequence>
<gene>
    <name evidence="1" type="ORF">GCM10022287_24230</name>
</gene>
<dbReference type="SUPFAM" id="SSF143081">
    <property type="entry name" value="BB1717-like"/>
    <property type="match status" value="1"/>
</dbReference>
<accession>A0ABP8A316</accession>
<protein>
    <recommendedName>
        <fullName evidence="3">Abasic site processing protein</fullName>
    </recommendedName>
</protein>
<evidence type="ECO:0008006" key="3">
    <source>
        <dbReference type="Google" id="ProtNLM"/>
    </source>
</evidence>
<reference evidence="2" key="1">
    <citation type="journal article" date="2019" name="Int. J. Syst. Evol. Microbiol.">
        <title>The Global Catalogue of Microorganisms (GCM) 10K type strain sequencing project: providing services to taxonomists for standard genome sequencing and annotation.</title>
        <authorList>
            <consortium name="The Broad Institute Genomics Platform"/>
            <consortium name="The Broad Institute Genome Sequencing Center for Infectious Disease"/>
            <person name="Wu L."/>
            <person name="Ma J."/>
        </authorList>
    </citation>
    <scope>NUCLEOTIDE SEQUENCE [LARGE SCALE GENOMIC DNA]</scope>
    <source>
        <strain evidence="2">JCM 17591</strain>
    </source>
</reference>
<dbReference type="Pfam" id="PF02586">
    <property type="entry name" value="SRAP"/>
    <property type="match status" value="1"/>
</dbReference>
<dbReference type="InterPro" id="IPR036590">
    <property type="entry name" value="SRAP-like"/>
</dbReference>
<dbReference type="Gene3D" id="3.90.1680.10">
    <property type="entry name" value="SOS response associated peptidase-like"/>
    <property type="match status" value="1"/>
</dbReference>
<evidence type="ECO:0000313" key="2">
    <source>
        <dbReference type="Proteomes" id="UP001501079"/>
    </source>
</evidence>
<organism evidence="1 2">
    <name type="scientific">Gryllotalpicola koreensis</name>
    <dbReference type="NCBI Taxonomy" id="993086"/>
    <lineage>
        <taxon>Bacteria</taxon>
        <taxon>Bacillati</taxon>
        <taxon>Actinomycetota</taxon>
        <taxon>Actinomycetes</taxon>
        <taxon>Micrococcales</taxon>
        <taxon>Microbacteriaceae</taxon>
        <taxon>Gryllotalpicola</taxon>
    </lineage>
</organism>
<dbReference type="InterPro" id="IPR003738">
    <property type="entry name" value="SRAP"/>
</dbReference>
<name>A0ABP8A316_9MICO</name>
<proteinExistence type="predicted"/>
<keyword evidence="2" id="KW-1185">Reference proteome</keyword>
<dbReference type="RefSeq" id="WP_344754742.1">
    <property type="nucleotide sequence ID" value="NZ_BAABBW010000004.1"/>
</dbReference>